<dbReference type="InterPro" id="IPR014755">
    <property type="entry name" value="Cu-Rt/internalin_Ig-like"/>
</dbReference>
<evidence type="ECO:0000256" key="4">
    <source>
        <dbReference type="ARBA" id="ARBA00022723"/>
    </source>
</evidence>
<evidence type="ECO:0000313" key="14">
    <source>
        <dbReference type="Proteomes" id="UP000283587"/>
    </source>
</evidence>
<evidence type="ECO:0000259" key="11">
    <source>
        <dbReference type="Pfam" id="PF04234"/>
    </source>
</evidence>
<feature type="transmembrane region" description="Helical" evidence="9">
    <location>
        <begin position="212"/>
        <end position="231"/>
    </location>
</feature>
<sequence>MRLVSLHVCLASLLIWLALFQGAHAHADFRGSDPASEVLLEDLPETVSLDFSEPVGALSMTWLLPDGQRHQAEARSIPQGLAVSPPPDGGRGSYALAWRVSSTDGHPISGALVFSVGHPSTPAGLPGADDPAGAVLSILTRTLAMAAMIVAVGGAAYAVLVAPPSPLARRAARIAALAAVPLSLLALGAYGLDLLAARPAALAQAQTWQAALGAPRGWSLLLAAAAALVALRGQVAAMLAAMALGAASMAVSGHAATGGQPLLGQAIMAIHAAALVFWLGGLVALLAQGRDRLQALRRFSALALPAVVLLVATGLSLVLLRGADWQALVASGWGRLLAAKLALVAAMLGLALLNRHVLTPALARGDIRADRRLRRSVSAEIALGAGVLLLAMCFRLTPPPGMAPEASHSLQARLEGAGAVAELRIDGALPGQVAAHLHLSDAQGAALAAQELRLDFTDPAAGIGPIAATAHPADDGHWHIAAVTLPTAGPWAVEALILVDDFTQLKASGLLGGHGH</sequence>
<dbReference type="OrthoDB" id="8374223at2"/>
<dbReference type="Pfam" id="PF05425">
    <property type="entry name" value="CopD"/>
    <property type="match status" value="1"/>
</dbReference>
<evidence type="ECO:0000256" key="1">
    <source>
        <dbReference type="ARBA" id="ARBA00004651"/>
    </source>
</evidence>
<comment type="caution">
    <text evidence="13">The sequence shown here is derived from an EMBL/GenBank/DDBJ whole genome shotgun (WGS) entry which is preliminary data.</text>
</comment>
<evidence type="ECO:0000256" key="7">
    <source>
        <dbReference type="ARBA" id="ARBA00023008"/>
    </source>
</evidence>
<feature type="signal peptide" evidence="10">
    <location>
        <begin position="1"/>
        <end position="25"/>
    </location>
</feature>
<protein>
    <submittedName>
        <fullName evidence="13">Copper resistance protein CopC</fullName>
    </submittedName>
</protein>
<dbReference type="RefSeq" id="WP_119898670.1">
    <property type="nucleotide sequence ID" value="NZ_QNRC01000030.1"/>
</dbReference>
<reference evidence="14" key="1">
    <citation type="submission" date="2018-09" db="EMBL/GenBank/DDBJ databases">
        <title>Paracoccus onubensis nov. sp. a moderate halophilic bacterium isolated from Gruta de las Maravillas (Aracena, Spain).</title>
        <authorList>
            <person name="Jurado V."/>
            <person name="Gutierrez-Patricio S."/>
            <person name="Gonzalez-Pimentel J.L."/>
            <person name="Miller A.Z."/>
            <person name="Laiz L."/>
            <person name="Saiz-Jimenez C."/>
        </authorList>
    </citation>
    <scope>NUCLEOTIDE SEQUENCE [LARGE SCALE GENOMIC DNA]</scope>
    <source>
        <strain evidence="14">DSM 26381</strain>
    </source>
</reference>
<evidence type="ECO:0000313" key="13">
    <source>
        <dbReference type="EMBL" id="RJL11091.1"/>
    </source>
</evidence>
<evidence type="ECO:0000256" key="6">
    <source>
        <dbReference type="ARBA" id="ARBA00022989"/>
    </source>
</evidence>
<feature type="domain" description="CopC" evidence="11">
    <location>
        <begin position="26"/>
        <end position="116"/>
    </location>
</feature>
<organism evidence="13 14">
    <name type="scientific">Paracoccus siganidrum</name>
    <dbReference type="NCBI Taxonomy" id="1276757"/>
    <lineage>
        <taxon>Bacteria</taxon>
        <taxon>Pseudomonadati</taxon>
        <taxon>Pseudomonadota</taxon>
        <taxon>Alphaproteobacteria</taxon>
        <taxon>Rhodobacterales</taxon>
        <taxon>Paracoccaceae</taxon>
        <taxon>Paracoccus</taxon>
    </lineage>
</organism>
<dbReference type="Gene3D" id="2.60.40.1220">
    <property type="match status" value="1"/>
</dbReference>
<feature type="transmembrane region" description="Helical" evidence="9">
    <location>
        <begin position="332"/>
        <end position="353"/>
    </location>
</feature>
<dbReference type="GO" id="GO:0046688">
    <property type="term" value="P:response to copper ion"/>
    <property type="evidence" value="ECO:0007669"/>
    <property type="project" value="InterPro"/>
</dbReference>
<accession>A0A419A5D4</accession>
<dbReference type="PANTHER" id="PTHR34820:SF4">
    <property type="entry name" value="INNER MEMBRANE PROTEIN YEBZ"/>
    <property type="match status" value="1"/>
</dbReference>
<dbReference type="PANTHER" id="PTHR34820">
    <property type="entry name" value="INNER MEMBRANE PROTEIN YEBZ"/>
    <property type="match status" value="1"/>
</dbReference>
<dbReference type="Proteomes" id="UP000283587">
    <property type="component" value="Unassembled WGS sequence"/>
</dbReference>
<gene>
    <name evidence="13" type="ORF">D3P05_13435</name>
</gene>
<evidence type="ECO:0000256" key="3">
    <source>
        <dbReference type="ARBA" id="ARBA00022692"/>
    </source>
</evidence>
<dbReference type="InterPro" id="IPR007348">
    <property type="entry name" value="CopC_dom"/>
</dbReference>
<evidence type="ECO:0000256" key="9">
    <source>
        <dbReference type="SAM" id="Phobius"/>
    </source>
</evidence>
<keyword evidence="5 10" id="KW-0732">Signal</keyword>
<keyword evidence="14" id="KW-1185">Reference proteome</keyword>
<keyword evidence="8 9" id="KW-0472">Membrane</keyword>
<keyword evidence="3 9" id="KW-0812">Transmembrane</keyword>
<evidence type="ECO:0000256" key="5">
    <source>
        <dbReference type="ARBA" id="ARBA00022729"/>
    </source>
</evidence>
<dbReference type="AlphaFoldDB" id="A0A419A5D4"/>
<dbReference type="InterPro" id="IPR014756">
    <property type="entry name" value="Ig_E-set"/>
</dbReference>
<feature type="transmembrane region" description="Helical" evidence="9">
    <location>
        <begin position="174"/>
        <end position="192"/>
    </location>
</feature>
<feature type="chain" id="PRO_5018968351" evidence="10">
    <location>
        <begin position="26"/>
        <end position="516"/>
    </location>
</feature>
<dbReference type="GO" id="GO:0006825">
    <property type="term" value="P:copper ion transport"/>
    <property type="evidence" value="ECO:0007669"/>
    <property type="project" value="InterPro"/>
</dbReference>
<feature type="transmembrane region" description="Helical" evidence="9">
    <location>
        <begin position="299"/>
        <end position="320"/>
    </location>
</feature>
<dbReference type="SUPFAM" id="SSF81296">
    <property type="entry name" value="E set domains"/>
    <property type="match status" value="1"/>
</dbReference>
<keyword evidence="7" id="KW-0186">Copper</keyword>
<keyword evidence="6 9" id="KW-1133">Transmembrane helix</keyword>
<dbReference type="InterPro" id="IPR032694">
    <property type="entry name" value="CopC/D"/>
</dbReference>
<feature type="transmembrane region" description="Helical" evidence="9">
    <location>
        <begin position="262"/>
        <end position="287"/>
    </location>
</feature>
<keyword evidence="4" id="KW-0479">Metal-binding</keyword>
<feature type="transmembrane region" description="Helical" evidence="9">
    <location>
        <begin position="377"/>
        <end position="397"/>
    </location>
</feature>
<dbReference type="EMBL" id="QZEW01000055">
    <property type="protein sequence ID" value="RJL11091.1"/>
    <property type="molecule type" value="Genomic_DNA"/>
</dbReference>
<evidence type="ECO:0000256" key="8">
    <source>
        <dbReference type="ARBA" id="ARBA00023136"/>
    </source>
</evidence>
<evidence type="ECO:0000259" key="12">
    <source>
        <dbReference type="Pfam" id="PF05425"/>
    </source>
</evidence>
<dbReference type="InterPro" id="IPR008457">
    <property type="entry name" value="Cu-R_CopD_dom"/>
</dbReference>
<name>A0A419A5D4_9RHOB</name>
<keyword evidence="2" id="KW-1003">Cell membrane</keyword>
<dbReference type="Pfam" id="PF04234">
    <property type="entry name" value="CopC"/>
    <property type="match status" value="1"/>
</dbReference>
<dbReference type="GO" id="GO:0042597">
    <property type="term" value="C:periplasmic space"/>
    <property type="evidence" value="ECO:0007669"/>
    <property type="project" value="InterPro"/>
</dbReference>
<evidence type="ECO:0000256" key="2">
    <source>
        <dbReference type="ARBA" id="ARBA00022475"/>
    </source>
</evidence>
<dbReference type="GO" id="GO:0005507">
    <property type="term" value="F:copper ion binding"/>
    <property type="evidence" value="ECO:0007669"/>
    <property type="project" value="InterPro"/>
</dbReference>
<feature type="domain" description="Copper resistance protein D" evidence="12">
    <location>
        <begin position="294"/>
        <end position="392"/>
    </location>
</feature>
<comment type="subcellular location">
    <subcellularLocation>
        <location evidence="1">Cell membrane</location>
        <topology evidence="1">Multi-pass membrane protein</topology>
    </subcellularLocation>
</comment>
<feature type="transmembrane region" description="Helical" evidence="9">
    <location>
        <begin position="143"/>
        <end position="162"/>
    </location>
</feature>
<evidence type="ECO:0000256" key="10">
    <source>
        <dbReference type="SAM" id="SignalP"/>
    </source>
</evidence>
<proteinExistence type="predicted"/>
<dbReference type="GO" id="GO:0005886">
    <property type="term" value="C:plasma membrane"/>
    <property type="evidence" value="ECO:0007669"/>
    <property type="project" value="UniProtKB-SubCell"/>
</dbReference>
<feature type="transmembrane region" description="Helical" evidence="9">
    <location>
        <begin position="238"/>
        <end position="256"/>
    </location>
</feature>